<reference evidence="2" key="1">
    <citation type="submission" date="2024-07" db="EMBL/GenBank/DDBJ databases">
        <authorList>
            <person name="Pedron J."/>
        </authorList>
    </citation>
    <scope>NUCLEOTIDE SEQUENCE</scope>
    <source>
        <strain evidence="2">A003-S1-M15</strain>
    </source>
</reference>
<accession>A0AB39IKY4</accession>
<feature type="domain" description="DUF6602" evidence="1">
    <location>
        <begin position="35"/>
        <end position="138"/>
    </location>
</feature>
<dbReference type="GeneID" id="302583182"/>
<dbReference type="Pfam" id="PF20247">
    <property type="entry name" value="DUF6602"/>
    <property type="match status" value="1"/>
</dbReference>
<evidence type="ECO:0000313" key="2">
    <source>
        <dbReference type="EMBL" id="XDL23733.1"/>
    </source>
</evidence>
<gene>
    <name evidence="2" type="ORF">LF929_015895</name>
</gene>
<dbReference type="RefSeq" id="WP_226092658.1">
    <property type="nucleotide sequence ID" value="NZ_CP162670.1"/>
</dbReference>
<organism evidence="2">
    <name type="scientific">Dickeya oryzae</name>
    <dbReference type="NCBI Taxonomy" id="1240404"/>
    <lineage>
        <taxon>Bacteria</taxon>
        <taxon>Pseudomonadati</taxon>
        <taxon>Pseudomonadota</taxon>
        <taxon>Gammaproteobacteria</taxon>
        <taxon>Enterobacterales</taxon>
        <taxon>Pectobacteriaceae</taxon>
        <taxon>Dickeya</taxon>
    </lineage>
</organism>
<name>A0AB39IKY4_9GAMM</name>
<dbReference type="AlphaFoldDB" id="A0AB39IKY4"/>
<sequence length="295" mass="33374">MSNQIKELSKKDGKKYLKNAFKLQQEVLKTQLLQSKSAITHDGIKGDVNESYFLDIIRQYLPERYSVDRGIVVNSKGHTSDQIDVVIFDRHYTPTLLNQQGHRLIPAEAVYAVMEVKPTIDASNLEYAARKAASVRSLERTNTTFRHAGGTGQGRLFNIITGIIAIDVDWRDGFNSDAFKNKLQSINQSEDNGHKNLDCGLALNGGCFDFFSKEDEKKNKKNEAHQNKPGTEITGIVKTIENTQMDHLTIRNKEEGALACFLFRLLRELQWLGTVPAIDWNEYANMLDHDDEPST</sequence>
<evidence type="ECO:0000259" key="1">
    <source>
        <dbReference type="Pfam" id="PF20247"/>
    </source>
</evidence>
<proteinExistence type="predicted"/>
<dbReference type="EMBL" id="CP162670">
    <property type="protein sequence ID" value="XDL23733.1"/>
    <property type="molecule type" value="Genomic_DNA"/>
</dbReference>
<dbReference type="CDD" id="cd21411">
    <property type="entry name" value="NucC"/>
    <property type="match status" value="1"/>
</dbReference>
<dbReference type="InterPro" id="IPR046537">
    <property type="entry name" value="DUF6602"/>
</dbReference>
<protein>
    <submittedName>
        <fullName evidence="2">DUF6602 domain-containing protein</fullName>
    </submittedName>
</protein>